<keyword evidence="3" id="KW-0812">Transmembrane</keyword>
<dbReference type="AlphaFoldDB" id="A0A3P7KST5"/>
<dbReference type="Pfam" id="PF01484">
    <property type="entry name" value="Col_cuticle_N"/>
    <property type="match status" value="1"/>
</dbReference>
<name>A0A3P7KST5_STRVU</name>
<evidence type="ECO:0000313" key="6">
    <source>
        <dbReference type="Proteomes" id="UP000270094"/>
    </source>
</evidence>
<dbReference type="GO" id="GO:0042302">
    <property type="term" value="F:structural constituent of cuticle"/>
    <property type="evidence" value="ECO:0007669"/>
    <property type="project" value="InterPro"/>
</dbReference>
<proteinExistence type="predicted"/>
<feature type="transmembrane region" description="Helical" evidence="3">
    <location>
        <begin position="6"/>
        <end position="26"/>
    </location>
</feature>
<dbReference type="PANTHER" id="PTHR24637:SF194">
    <property type="entry name" value="CUTICLE COLLAGEN 10-RELATED"/>
    <property type="match status" value="1"/>
</dbReference>
<evidence type="ECO:0000256" key="1">
    <source>
        <dbReference type="ARBA" id="ARBA00022737"/>
    </source>
</evidence>
<dbReference type="SMART" id="SM01088">
    <property type="entry name" value="Col_cuticle_N"/>
    <property type="match status" value="1"/>
</dbReference>
<dbReference type="InterPro" id="IPR002486">
    <property type="entry name" value="Col_cuticle_N"/>
</dbReference>
<keyword evidence="3" id="KW-1133">Transmembrane helix</keyword>
<protein>
    <recommendedName>
        <fullName evidence="4">Nematode cuticle collagen N-terminal domain-containing protein</fullName>
    </recommendedName>
</protein>
<dbReference type="Proteomes" id="UP000270094">
    <property type="component" value="Unassembled WGS sequence"/>
</dbReference>
<evidence type="ECO:0000313" key="5">
    <source>
        <dbReference type="EMBL" id="VDM73575.1"/>
    </source>
</evidence>
<evidence type="ECO:0000259" key="4">
    <source>
        <dbReference type="SMART" id="SM01088"/>
    </source>
</evidence>
<dbReference type="EMBL" id="UYYB01031386">
    <property type="protein sequence ID" value="VDM73575.1"/>
    <property type="molecule type" value="Genomic_DNA"/>
</dbReference>
<keyword evidence="6" id="KW-1185">Reference proteome</keyword>
<accession>A0A3P7KST5</accession>
<feature type="compositionally biased region" description="Pro residues" evidence="2">
    <location>
        <begin position="99"/>
        <end position="111"/>
    </location>
</feature>
<gene>
    <name evidence="5" type="ORF">SVUK_LOCUS8573</name>
</gene>
<keyword evidence="3" id="KW-0472">Membrane</keyword>
<keyword evidence="1" id="KW-0677">Repeat</keyword>
<reference evidence="5 6" key="1">
    <citation type="submission" date="2018-11" db="EMBL/GenBank/DDBJ databases">
        <authorList>
            <consortium name="Pathogen Informatics"/>
        </authorList>
    </citation>
    <scope>NUCLEOTIDE SEQUENCE [LARGE SCALE GENOMIC DNA]</scope>
</reference>
<evidence type="ECO:0000256" key="3">
    <source>
        <dbReference type="SAM" id="Phobius"/>
    </source>
</evidence>
<feature type="region of interest" description="Disordered" evidence="2">
    <location>
        <begin position="99"/>
        <end position="123"/>
    </location>
</feature>
<sequence>MFEEKLVVGVASACSTLAIVACLVVVPSLYSTINEIHDEVLDGVSVFRVETDSAWAQMMDYQITVSPPAKPRQNPFNSIFREKRQGLPSYCQCTPPTVNCPPGPPGPPGQPGQPGLSFGESFF</sequence>
<evidence type="ECO:0000256" key="2">
    <source>
        <dbReference type="SAM" id="MobiDB-lite"/>
    </source>
</evidence>
<dbReference type="OrthoDB" id="5875171at2759"/>
<dbReference type="PANTHER" id="PTHR24637">
    <property type="entry name" value="COLLAGEN"/>
    <property type="match status" value="1"/>
</dbReference>
<organism evidence="5 6">
    <name type="scientific">Strongylus vulgaris</name>
    <name type="common">Blood worm</name>
    <dbReference type="NCBI Taxonomy" id="40348"/>
    <lineage>
        <taxon>Eukaryota</taxon>
        <taxon>Metazoa</taxon>
        <taxon>Ecdysozoa</taxon>
        <taxon>Nematoda</taxon>
        <taxon>Chromadorea</taxon>
        <taxon>Rhabditida</taxon>
        <taxon>Rhabditina</taxon>
        <taxon>Rhabditomorpha</taxon>
        <taxon>Strongyloidea</taxon>
        <taxon>Strongylidae</taxon>
        <taxon>Strongylus</taxon>
    </lineage>
</organism>
<dbReference type="PROSITE" id="PS51257">
    <property type="entry name" value="PROKAR_LIPOPROTEIN"/>
    <property type="match status" value="1"/>
</dbReference>
<feature type="domain" description="Nematode cuticle collagen N-terminal" evidence="4">
    <location>
        <begin position="6"/>
        <end position="58"/>
    </location>
</feature>